<evidence type="ECO:0000256" key="1">
    <source>
        <dbReference type="ARBA" id="ARBA00006336"/>
    </source>
</evidence>
<dbReference type="InterPro" id="IPR000868">
    <property type="entry name" value="Isochorismatase-like_dom"/>
</dbReference>
<dbReference type="GO" id="GO:0046872">
    <property type="term" value="F:metal ion binding"/>
    <property type="evidence" value="ECO:0007669"/>
    <property type="project" value="UniProtKB-KW"/>
</dbReference>
<dbReference type="Gene3D" id="3.40.50.850">
    <property type="entry name" value="Isochorismatase-like"/>
    <property type="match status" value="1"/>
</dbReference>
<dbReference type="GO" id="GO:0008936">
    <property type="term" value="F:nicotinamidase activity"/>
    <property type="evidence" value="ECO:0007669"/>
    <property type="project" value="UniProtKB-EC"/>
</dbReference>
<dbReference type="GO" id="GO:0019363">
    <property type="term" value="P:pyridine nucleotide biosynthetic process"/>
    <property type="evidence" value="ECO:0007669"/>
    <property type="project" value="UniProtKB-KW"/>
</dbReference>
<keyword evidence="2" id="KW-0662">Pyridine nucleotide biosynthesis</keyword>
<dbReference type="EMBL" id="MN738918">
    <property type="protein sequence ID" value="QHT31340.1"/>
    <property type="molecule type" value="Genomic_DNA"/>
</dbReference>
<evidence type="ECO:0000256" key="6">
    <source>
        <dbReference type="ARBA" id="ARBA00039017"/>
    </source>
</evidence>
<comment type="similarity">
    <text evidence="1">Belongs to the isochorismatase family.</text>
</comment>
<evidence type="ECO:0000256" key="3">
    <source>
        <dbReference type="ARBA" id="ARBA00022723"/>
    </source>
</evidence>
<dbReference type="AlphaFoldDB" id="A0A6C0EST3"/>
<keyword evidence="4" id="KW-0378">Hydrolase</keyword>
<dbReference type="InterPro" id="IPR052347">
    <property type="entry name" value="Isochorismatase_Nicotinamidase"/>
</dbReference>
<name>A0A6C0EST3_9ZZZZ</name>
<feature type="domain" description="Isochorismatase-like" evidence="8">
    <location>
        <begin position="28"/>
        <end position="233"/>
    </location>
</feature>
<keyword evidence="3" id="KW-0479">Metal-binding</keyword>
<evidence type="ECO:0000313" key="9">
    <source>
        <dbReference type="EMBL" id="QHT31340.1"/>
    </source>
</evidence>
<comment type="pathway">
    <text evidence="5">Cofactor biosynthesis; nicotinate biosynthesis; nicotinate from nicotinamide: step 1/1.</text>
</comment>
<evidence type="ECO:0000256" key="5">
    <source>
        <dbReference type="ARBA" id="ARBA00037900"/>
    </source>
</evidence>
<sequence>MGSKHSLQIIPDNSNYKKTNYKKFIIGIIDVQNDFCKAGKLSVAEAEFAIAAINKLRYIYDEHIKVFISQDWHNERHMSFAETHKKAPNTGPEDLRLIMEDGTLVDVKQMMWPSHCVENTPGSELHSDLIVTKNDIRIKKGTKKNVESYSAFGDEFKGKYEKTNLNELIKALEITDIILTGIASDYCVYNTALDALRLGYNVHIILSCTRGVSKTTTDKAFDDLKKKGVIFYDTVDNFHQINESLIIR</sequence>
<dbReference type="Pfam" id="PF00857">
    <property type="entry name" value="Isochorismatase"/>
    <property type="match status" value="1"/>
</dbReference>
<protein>
    <recommendedName>
        <fullName evidence="6">nicotinamidase</fullName>
        <ecNumber evidence="6">3.5.1.19</ecNumber>
    </recommendedName>
    <alternativeName>
        <fullName evidence="7">Nicotinamide deamidase</fullName>
    </alternativeName>
</protein>
<dbReference type="EC" id="3.5.1.19" evidence="6"/>
<evidence type="ECO:0000259" key="8">
    <source>
        <dbReference type="Pfam" id="PF00857"/>
    </source>
</evidence>
<evidence type="ECO:0000256" key="4">
    <source>
        <dbReference type="ARBA" id="ARBA00022801"/>
    </source>
</evidence>
<evidence type="ECO:0000256" key="2">
    <source>
        <dbReference type="ARBA" id="ARBA00022642"/>
    </source>
</evidence>
<evidence type="ECO:0000256" key="7">
    <source>
        <dbReference type="ARBA" id="ARBA00043224"/>
    </source>
</evidence>
<reference evidence="9" key="1">
    <citation type="journal article" date="2020" name="Nature">
        <title>Giant virus diversity and host interactions through global metagenomics.</title>
        <authorList>
            <person name="Schulz F."/>
            <person name="Roux S."/>
            <person name="Paez-Espino D."/>
            <person name="Jungbluth S."/>
            <person name="Walsh D.A."/>
            <person name="Denef V.J."/>
            <person name="McMahon K.D."/>
            <person name="Konstantinidis K.T."/>
            <person name="Eloe-Fadrosh E.A."/>
            <person name="Kyrpides N.C."/>
            <person name="Woyke T."/>
        </authorList>
    </citation>
    <scope>NUCLEOTIDE SEQUENCE</scope>
    <source>
        <strain evidence="9">GVMAG-M-3300009155-2</strain>
    </source>
</reference>
<dbReference type="SUPFAM" id="SSF52499">
    <property type="entry name" value="Isochorismatase-like hydrolases"/>
    <property type="match status" value="1"/>
</dbReference>
<accession>A0A6C0EST3</accession>
<dbReference type="PANTHER" id="PTHR11080">
    <property type="entry name" value="PYRAZINAMIDASE/NICOTINAMIDASE"/>
    <property type="match status" value="1"/>
</dbReference>
<dbReference type="PANTHER" id="PTHR11080:SF2">
    <property type="entry name" value="LD05707P"/>
    <property type="match status" value="1"/>
</dbReference>
<organism evidence="9">
    <name type="scientific">viral metagenome</name>
    <dbReference type="NCBI Taxonomy" id="1070528"/>
    <lineage>
        <taxon>unclassified sequences</taxon>
        <taxon>metagenomes</taxon>
        <taxon>organismal metagenomes</taxon>
    </lineage>
</organism>
<proteinExistence type="inferred from homology"/>
<dbReference type="InterPro" id="IPR036380">
    <property type="entry name" value="Isochorismatase-like_sf"/>
</dbReference>